<name>A0AAV6TH15_9ARAC</name>
<dbReference type="Pfam" id="PF03137">
    <property type="entry name" value="OATP"/>
    <property type="match status" value="1"/>
</dbReference>
<evidence type="ECO:0000256" key="7">
    <source>
        <dbReference type="ARBA" id="ARBA00023157"/>
    </source>
</evidence>
<dbReference type="GO" id="GO:0016323">
    <property type="term" value="C:basolateral plasma membrane"/>
    <property type="evidence" value="ECO:0007669"/>
    <property type="project" value="TreeGrafter"/>
</dbReference>
<dbReference type="Proteomes" id="UP000827092">
    <property type="component" value="Unassembled WGS sequence"/>
</dbReference>
<accession>A0AAV6TH15</accession>
<comment type="similarity">
    <text evidence="2">Belongs to the organo anion transporter (TC 2.A.60) family.</text>
</comment>
<dbReference type="InterPro" id="IPR036259">
    <property type="entry name" value="MFS_trans_sf"/>
</dbReference>
<feature type="transmembrane region" description="Helical" evidence="8">
    <location>
        <begin position="20"/>
        <end position="42"/>
    </location>
</feature>
<dbReference type="GO" id="GO:0043252">
    <property type="term" value="P:sodium-independent organic anion transport"/>
    <property type="evidence" value="ECO:0007669"/>
    <property type="project" value="TreeGrafter"/>
</dbReference>
<dbReference type="InterPro" id="IPR002350">
    <property type="entry name" value="Kazal_dom"/>
</dbReference>
<evidence type="ECO:0000313" key="11">
    <source>
        <dbReference type="Proteomes" id="UP000827092"/>
    </source>
</evidence>
<organism evidence="10 11">
    <name type="scientific">Oedothorax gibbosus</name>
    <dbReference type="NCBI Taxonomy" id="931172"/>
    <lineage>
        <taxon>Eukaryota</taxon>
        <taxon>Metazoa</taxon>
        <taxon>Ecdysozoa</taxon>
        <taxon>Arthropoda</taxon>
        <taxon>Chelicerata</taxon>
        <taxon>Arachnida</taxon>
        <taxon>Araneae</taxon>
        <taxon>Araneomorphae</taxon>
        <taxon>Entelegynae</taxon>
        <taxon>Araneoidea</taxon>
        <taxon>Linyphiidae</taxon>
        <taxon>Erigoninae</taxon>
        <taxon>Oedothorax</taxon>
    </lineage>
</organism>
<dbReference type="SUPFAM" id="SSF100895">
    <property type="entry name" value="Kazal-type serine protease inhibitors"/>
    <property type="match status" value="1"/>
</dbReference>
<evidence type="ECO:0000256" key="4">
    <source>
        <dbReference type="ARBA" id="ARBA00022692"/>
    </source>
</evidence>
<dbReference type="InterPro" id="IPR004156">
    <property type="entry name" value="OATP"/>
</dbReference>
<dbReference type="EMBL" id="JAFNEN010004407">
    <property type="protein sequence ID" value="KAG8171113.1"/>
    <property type="molecule type" value="Genomic_DNA"/>
</dbReference>
<comment type="caution">
    <text evidence="10">The sequence shown here is derived from an EMBL/GenBank/DDBJ whole genome shotgun (WGS) entry which is preliminary data.</text>
</comment>
<evidence type="ECO:0000256" key="3">
    <source>
        <dbReference type="ARBA" id="ARBA00022475"/>
    </source>
</evidence>
<evidence type="ECO:0000256" key="1">
    <source>
        <dbReference type="ARBA" id="ARBA00004651"/>
    </source>
</evidence>
<keyword evidence="7" id="KW-1015">Disulfide bond</keyword>
<dbReference type="PANTHER" id="PTHR11388:SF76">
    <property type="entry name" value="SOLUTE CARRIER ORGANIC ANION TRANSPORTER FAMILY MEMBER"/>
    <property type="match status" value="1"/>
</dbReference>
<evidence type="ECO:0000256" key="5">
    <source>
        <dbReference type="ARBA" id="ARBA00022989"/>
    </source>
</evidence>
<gene>
    <name evidence="10" type="ORF">JTE90_006325</name>
</gene>
<evidence type="ECO:0000256" key="2">
    <source>
        <dbReference type="ARBA" id="ARBA00009657"/>
    </source>
</evidence>
<comment type="subcellular location">
    <subcellularLocation>
        <location evidence="1">Cell membrane</location>
        <topology evidence="1">Multi-pass membrane protein</topology>
    </subcellularLocation>
</comment>
<keyword evidence="6 8" id="KW-0472">Membrane</keyword>
<keyword evidence="5 8" id="KW-1133">Transmembrane helix</keyword>
<evidence type="ECO:0000256" key="8">
    <source>
        <dbReference type="SAM" id="Phobius"/>
    </source>
</evidence>
<reference evidence="10 11" key="1">
    <citation type="journal article" date="2022" name="Nat. Ecol. Evol.">
        <title>A masculinizing supergene underlies an exaggerated male reproductive morph in a spider.</title>
        <authorList>
            <person name="Hendrickx F."/>
            <person name="De Corte Z."/>
            <person name="Sonet G."/>
            <person name="Van Belleghem S.M."/>
            <person name="Kostlbacher S."/>
            <person name="Vangestel C."/>
        </authorList>
    </citation>
    <scope>NUCLEOTIDE SEQUENCE [LARGE SCALE GENOMIC DNA]</scope>
    <source>
        <strain evidence="10">W744_W776</strain>
    </source>
</reference>
<dbReference type="SUPFAM" id="SSF103473">
    <property type="entry name" value="MFS general substrate transporter"/>
    <property type="match status" value="1"/>
</dbReference>
<evidence type="ECO:0000259" key="9">
    <source>
        <dbReference type="PROSITE" id="PS51465"/>
    </source>
</evidence>
<dbReference type="PROSITE" id="PS51465">
    <property type="entry name" value="KAZAL_2"/>
    <property type="match status" value="1"/>
</dbReference>
<dbReference type="GO" id="GO:0015347">
    <property type="term" value="F:sodium-independent organic anion transmembrane transporter activity"/>
    <property type="evidence" value="ECO:0007669"/>
    <property type="project" value="TreeGrafter"/>
</dbReference>
<dbReference type="InterPro" id="IPR036058">
    <property type="entry name" value="Kazal_dom_sf"/>
</dbReference>
<dbReference type="Pfam" id="PF07648">
    <property type="entry name" value="Kazal_2"/>
    <property type="match status" value="1"/>
</dbReference>
<feature type="transmembrane region" description="Helical" evidence="8">
    <location>
        <begin position="54"/>
        <end position="71"/>
    </location>
</feature>
<keyword evidence="4 8" id="KW-0812">Transmembrane</keyword>
<protein>
    <recommendedName>
        <fullName evidence="9">Kazal-like domain-containing protein</fullName>
    </recommendedName>
</protein>
<keyword evidence="3" id="KW-1003">Cell membrane</keyword>
<dbReference type="AlphaFoldDB" id="A0AAV6TH15"/>
<evidence type="ECO:0000256" key="6">
    <source>
        <dbReference type="ARBA" id="ARBA00023136"/>
    </source>
</evidence>
<evidence type="ECO:0000313" key="10">
    <source>
        <dbReference type="EMBL" id="KAG8171113.1"/>
    </source>
</evidence>
<sequence>MMLPKYMENQFRLSASEASLLSGPPSFFALMVATPIGGYLVYKCKPNAKYLTGGLTILQVIRAIGFLILMVPKCEIIQMSSYGLDEQGLTLEGPCNTNCSCLTNAFSPVCARDGRTTFFSPCHAGCHGRMNESFTDCTCLDSYGLEENHATEGFCIDHGCWTQALVYTITLPIIVLIVNLLNVANQIIRLRCIKTND</sequence>
<feature type="domain" description="Kazal-like" evidence="9">
    <location>
        <begin position="89"/>
        <end position="141"/>
    </location>
</feature>
<proteinExistence type="inferred from homology"/>
<dbReference type="PANTHER" id="PTHR11388">
    <property type="entry name" value="ORGANIC ANION TRANSPORTER"/>
    <property type="match status" value="1"/>
</dbReference>
<keyword evidence="11" id="KW-1185">Reference proteome</keyword>
<feature type="transmembrane region" description="Helical" evidence="8">
    <location>
        <begin position="164"/>
        <end position="184"/>
    </location>
</feature>